<dbReference type="SUPFAM" id="SSF159709">
    <property type="entry name" value="PhnH-like"/>
    <property type="match status" value="1"/>
</dbReference>
<name>A0ABV2QUA4_9HYPH</name>
<evidence type="ECO:0000313" key="2">
    <source>
        <dbReference type="Proteomes" id="UP001549321"/>
    </source>
</evidence>
<evidence type="ECO:0000313" key="1">
    <source>
        <dbReference type="EMBL" id="MET4632610.1"/>
    </source>
</evidence>
<comment type="caution">
    <text evidence="1">The sequence shown here is derived from an EMBL/GenBank/DDBJ whole genome shotgun (WGS) entry which is preliminary data.</text>
</comment>
<dbReference type="NCBIfam" id="TIGR03292">
    <property type="entry name" value="PhnH_redo"/>
    <property type="match status" value="1"/>
</dbReference>
<dbReference type="EC" id="2.7.8.37" evidence="1"/>
<dbReference type="GO" id="GO:0061693">
    <property type="term" value="F:alpha-D-ribose 1-methylphosphonate 5-triphosphate synthase activity"/>
    <property type="evidence" value="ECO:0007669"/>
    <property type="project" value="UniProtKB-EC"/>
</dbReference>
<gene>
    <name evidence="1" type="ORF">ABIE08_000523</name>
</gene>
<organism evidence="1 2">
    <name type="scientific">Kaistia defluvii</name>
    <dbReference type="NCBI Taxonomy" id="410841"/>
    <lineage>
        <taxon>Bacteria</taxon>
        <taxon>Pseudomonadati</taxon>
        <taxon>Pseudomonadota</taxon>
        <taxon>Alphaproteobacteria</taxon>
        <taxon>Hyphomicrobiales</taxon>
        <taxon>Kaistiaceae</taxon>
        <taxon>Kaistia</taxon>
    </lineage>
</organism>
<dbReference type="InterPro" id="IPR038058">
    <property type="entry name" value="PhnH-like_sp"/>
</dbReference>
<dbReference type="Gene3D" id="3.40.50.11310">
    <property type="entry name" value="Bacterial phosphonate metabolism protein PhnH"/>
    <property type="match status" value="1"/>
</dbReference>
<proteinExistence type="predicted"/>
<reference evidence="1 2" key="1">
    <citation type="submission" date="2024-06" db="EMBL/GenBank/DDBJ databases">
        <title>Sorghum-associated microbial communities from plants grown in Nebraska, USA.</title>
        <authorList>
            <person name="Schachtman D."/>
        </authorList>
    </citation>
    <scope>NUCLEOTIDE SEQUENCE [LARGE SCALE GENOMIC DNA]</scope>
    <source>
        <strain evidence="1 2">3207</strain>
    </source>
</reference>
<dbReference type="Proteomes" id="UP001549321">
    <property type="component" value="Unassembled WGS sequence"/>
</dbReference>
<dbReference type="RefSeq" id="WP_354548538.1">
    <property type="nucleotide sequence ID" value="NZ_JBEPSM010000001.1"/>
</dbReference>
<sequence>MSALAITAGFADPVIEAQAHFHALMNALARPGSVQPFPAALDAPAPLTPEIAAVALTLADHEATLWLDETLAASKAVVDYLRFHTGARLVANPSEAAFALVADVAAMPTLASFAQGTDEYPDRSTTIVVAVETLAAGGDLELTGPGIEDRTRFDLSPRPAGLAVQLAANRAKFPRGVDLVFVGARQVAALPRTTLVSEV</sequence>
<dbReference type="InterPro" id="IPR008772">
    <property type="entry name" value="Phosphonate_metab_PhnH"/>
</dbReference>
<accession>A0ABV2QUA4</accession>
<keyword evidence="2" id="KW-1185">Reference proteome</keyword>
<dbReference type="Pfam" id="PF05845">
    <property type="entry name" value="PhnH"/>
    <property type="match status" value="1"/>
</dbReference>
<dbReference type="PIRSF" id="PIRSF020680">
    <property type="entry name" value="PhnH"/>
    <property type="match status" value="1"/>
</dbReference>
<keyword evidence="1" id="KW-0808">Transferase</keyword>
<protein>
    <submittedName>
        <fullName evidence="1">Alpha-D-ribose 1-methylphosphonate 5-triphosphate synthase subunit PhnH</fullName>
        <ecNumber evidence="1">2.7.8.37</ecNumber>
    </submittedName>
</protein>
<dbReference type="EMBL" id="JBEPSM010000001">
    <property type="protein sequence ID" value="MET4632610.1"/>
    <property type="molecule type" value="Genomic_DNA"/>
</dbReference>